<dbReference type="AlphaFoldDB" id="X1CSN0"/>
<proteinExistence type="predicted"/>
<reference evidence="1" key="1">
    <citation type="journal article" date="2014" name="Front. Microbiol.">
        <title>High frequency of phylogenetically diverse reductive dehalogenase-homologous genes in deep subseafloor sedimentary metagenomes.</title>
        <authorList>
            <person name="Kawai M."/>
            <person name="Futagami T."/>
            <person name="Toyoda A."/>
            <person name="Takaki Y."/>
            <person name="Nishi S."/>
            <person name="Hori S."/>
            <person name="Arai W."/>
            <person name="Tsubouchi T."/>
            <person name="Morono Y."/>
            <person name="Uchiyama I."/>
            <person name="Ito T."/>
            <person name="Fujiyama A."/>
            <person name="Inagaki F."/>
            <person name="Takami H."/>
        </authorList>
    </citation>
    <scope>NUCLEOTIDE SEQUENCE</scope>
    <source>
        <strain evidence="1">Expedition CK06-06</strain>
    </source>
</reference>
<accession>X1CSN0</accession>
<dbReference type="EMBL" id="BART01032485">
    <property type="protein sequence ID" value="GAH11446.1"/>
    <property type="molecule type" value="Genomic_DNA"/>
</dbReference>
<feature type="non-terminal residue" evidence="1">
    <location>
        <position position="1"/>
    </location>
</feature>
<name>X1CSN0_9ZZZZ</name>
<comment type="caution">
    <text evidence="1">The sequence shown here is derived from an EMBL/GenBank/DDBJ whole genome shotgun (WGS) entry which is preliminary data.</text>
</comment>
<sequence length="33" mass="3686">AGMRYLVIKLATVSQSYCIEDGIFQFRFGSIDG</sequence>
<gene>
    <name evidence="1" type="ORF">S01H4_56122</name>
</gene>
<protein>
    <submittedName>
        <fullName evidence="1">Uncharacterized protein</fullName>
    </submittedName>
</protein>
<evidence type="ECO:0000313" key="1">
    <source>
        <dbReference type="EMBL" id="GAH11446.1"/>
    </source>
</evidence>
<organism evidence="1">
    <name type="scientific">marine sediment metagenome</name>
    <dbReference type="NCBI Taxonomy" id="412755"/>
    <lineage>
        <taxon>unclassified sequences</taxon>
        <taxon>metagenomes</taxon>
        <taxon>ecological metagenomes</taxon>
    </lineage>
</organism>